<dbReference type="InterPro" id="IPR032675">
    <property type="entry name" value="LRR_dom_sf"/>
</dbReference>
<reference evidence="7" key="1">
    <citation type="submission" date="2020-10" db="EMBL/GenBank/DDBJ databases">
        <authorList>
            <person name="Han B."/>
            <person name="Lu T."/>
            <person name="Zhao Q."/>
            <person name="Huang X."/>
            <person name="Zhao Y."/>
        </authorList>
    </citation>
    <scope>NUCLEOTIDE SEQUENCE</scope>
</reference>
<accession>A0A811S874</accession>
<keyword evidence="2 5" id="KW-0732">Signal</keyword>
<feature type="region of interest" description="Disordered" evidence="4">
    <location>
        <begin position="243"/>
        <end position="289"/>
    </location>
</feature>
<sequence>MARRARAGLMVLVPLLLLPLGALAVAAAAGTDRDALLAFKAGVSDPTGKLLWWNDAVHFCRWPGVSCTAGRVTSLDVSGHGVTGKLSPAVGDLTHLKVLNLTDNVKKKSKDKRERKPSTKYSGLEWGKAPRSTSVLISRVHRSEPRSVGSAIEFRIEELAHEHRTRLQVTMKVEHQLALILKKLDEQSQGISETNRRLTGIHESVAELTAAKADFDHWRPKVDGQVVDLRDCIDNFRQQLDELKSSSPSATPHLDGPGSASLKVPGSAHLDPSSSKAAPGPFGHDDATHHRIDSPGVVYTLEPPPIYKLVVDRFDRDQFNHFIRQFFHVKQSGPVLDYITLFDDLMHQLLAHDPLVNPAILTSKFVDGLKPEIRAAVLLHRPKDLDTESSLAILQEDVLSGHVPREYKKLDSSYSSYSPKHTSKT</sequence>
<dbReference type="SUPFAM" id="SSF52058">
    <property type="entry name" value="L domain-like"/>
    <property type="match status" value="1"/>
</dbReference>
<dbReference type="Pfam" id="PF08263">
    <property type="entry name" value="LRRNT_2"/>
    <property type="match status" value="1"/>
</dbReference>
<dbReference type="PANTHER" id="PTHR48060">
    <property type="entry name" value="DNA DAMAGE-REPAIR/TOLERATION PROTEIN DRT100"/>
    <property type="match status" value="1"/>
</dbReference>
<gene>
    <name evidence="7" type="ORF">NCGR_LOCUS62845</name>
</gene>
<evidence type="ECO:0000256" key="2">
    <source>
        <dbReference type="ARBA" id="ARBA00022729"/>
    </source>
</evidence>
<evidence type="ECO:0000313" key="7">
    <source>
        <dbReference type="EMBL" id="CAD6338747.1"/>
    </source>
</evidence>
<protein>
    <recommendedName>
        <fullName evidence="6">Leucine-rich repeat-containing N-terminal plant-type domain-containing protein</fullName>
    </recommendedName>
</protein>
<dbReference type="PANTHER" id="PTHR48060:SF21">
    <property type="entry name" value="L DOMAIN-LIKE PROTEIN"/>
    <property type="match status" value="1"/>
</dbReference>
<comment type="caution">
    <text evidence="7">The sequence shown here is derived from an EMBL/GenBank/DDBJ whole genome shotgun (WGS) entry which is preliminary data.</text>
</comment>
<proteinExistence type="predicted"/>
<evidence type="ECO:0000256" key="4">
    <source>
        <dbReference type="SAM" id="MobiDB-lite"/>
    </source>
</evidence>
<feature type="signal peptide" evidence="5">
    <location>
        <begin position="1"/>
        <end position="24"/>
    </location>
</feature>
<dbReference type="InterPro" id="IPR013210">
    <property type="entry name" value="LRR_N_plant-typ"/>
</dbReference>
<keyword evidence="1" id="KW-0433">Leucine-rich repeat</keyword>
<dbReference type="Proteomes" id="UP000604825">
    <property type="component" value="Unassembled WGS sequence"/>
</dbReference>
<dbReference type="InterPro" id="IPR053211">
    <property type="entry name" value="DNA_repair-toleration"/>
</dbReference>
<dbReference type="EMBL" id="CAJGYO010000019">
    <property type="protein sequence ID" value="CAD6338747.1"/>
    <property type="molecule type" value="Genomic_DNA"/>
</dbReference>
<evidence type="ECO:0000259" key="6">
    <source>
        <dbReference type="Pfam" id="PF08263"/>
    </source>
</evidence>
<dbReference type="Gene3D" id="3.80.10.10">
    <property type="entry name" value="Ribonuclease Inhibitor"/>
    <property type="match status" value="1"/>
</dbReference>
<keyword evidence="8" id="KW-1185">Reference proteome</keyword>
<organism evidence="7 8">
    <name type="scientific">Miscanthus lutarioriparius</name>
    <dbReference type="NCBI Taxonomy" id="422564"/>
    <lineage>
        <taxon>Eukaryota</taxon>
        <taxon>Viridiplantae</taxon>
        <taxon>Streptophyta</taxon>
        <taxon>Embryophyta</taxon>
        <taxon>Tracheophyta</taxon>
        <taxon>Spermatophyta</taxon>
        <taxon>Magnoliopsida</taxon>
        <taxon>Liliopsida</taxon>
        <taxon>Poales</taxon>
        <taxon>Poaceae</taxon>
        <taxon>PACMAD clade</taxon>
        <taxon>Panicoideae</taxon>
        <taxon>Andropogonodae</taxon>
        <taxon>Andropogoneae</taxon>
        <taxon>Saccharinae</taxon>
        <taxon>Miscanthus</taxon>
    </lineage>
</organism>
<feature type="chain" id="PRO_5032833312" description="Leucine-rich repeat-containing N-terminal plant-type domain-containing protein" evidence="5">
    <location>
        <begin position="25"/>
        <end position="425"/>
    </location>
</feature>
<dbReference type="OrthoDB" id="721017at2759"/>
<name>A0A811S874_9POAL</name>
<dbReference type="AlphaFoldDB" id="A0A811S874"/>
<evidence type="ECO:0000256" key="1">
    <source>
        <dbReference type="ARBA" id="ARBA00022614"/>
    </source>
</evidence>
<evidence type="ECO:0000256" key="3">
    <source>
        <dbReference type="ARBA" id="ARBA00022737"/>
    </source>
</evidence>
<keyword evidence="3" id="KW-0677">Repeat</keyword>
<evidence type="ECO:0000256" key="5">
    <source>
        <dbReference type="SAM" id="SignalP"/>
    </source>
</evidence>
<evidence type="ECO:0000313" key="8">
    <source>
        <dbReference type="Proteomes" id="UP000604825"/>
    </source>
</evidence>
<feature type="domain" description="Leucine-rich repeat-containing N-terminal plant-type" evidence="6">
    <location>
        <begin position="31"/>
        <end position="68"/>
    </location>
</feature>